<keyword evidence="2" id="KW-0479">Metal-binding</keyword>
<comment type="caution">
    <text evidence="6">The sequence shown here is derived from an EMBL/GenBank/DDBJ whole genome shotgun (WGS) entry which is preliminary data.</text>
</comment>
<accession>A0ABR0ZXN4</accession>
<keyword evidence="7" id="KW-1185">Reference proteome</keyword>
<keyword evidence="3" id="KW-0863">Zinc-finger</keyword>
<protein>
    <submittedName>
        <fullName evidence="6">Zinc finger BED domain-containing protein 1-like isoform X1</fullName>
    </submittedName>
</protein>
<dbReference type="InterPro" id="IPR052035">
    <property type="entry name" value="ZnF_BED_domain_contain"/>
</dbReference>
<keyword evidence="5" id="KW-0539">Nucleus</keyword>
<evidence type="ECO:0000313" key="6">
    <source>
        <dbReference type="EMBL" id="KAK6489575.1"/>
    </source>
</evidence>
<evidence type="ECO:0000313" key="7">
    <source>
        <dbReference type="Proteomes" id="UP001369086"/>
    </source>
</evidence>
<dbReference type="PANTHER" id="PTHR46481">
    <property type="entry name" value="ZINC FINGER BED DOMAIN-CONTAINING PROTEIN 4"/>
    <property type="match status" value="1"/>
</dbReference>
<gene>
    <name evidence="6" type="ORF">HHUSO_G6407</name>
</gene>
<keyword evidence="4" id="KW-0862">Zinc</keyword>
<comment type="subcellular location">
    <subcellularLocation>
        <location evidence="1">Nucleus</location>
    </subcellularLocation>
</comment>
<dbReference type="SUPFAM" id="SSF53098">
    <property type="entry name" value="Ribonuclease H-like"/>
    <property type="match status" value="1"/>
</dbReference>
<name>A0ABR0ZXN4_HUSHU</name>
<sequence length="285" mass="32627">MIYRYAVGYCVKRKHPEVLKELEVTISAVQSEETSVGSLRPDPQTMKWKATNTRQVKLTDSIVNFIANDLLPLSIVDRKDFRNILSLAEPCFTMPSRKHISQTLIPQRTASVQDHLRSQMQQAQDICLTIDLWSIRDMRSFFGIIGHFIQDYALQSVMLACRRFKGKRTAENIFRMYEETMTCYNILNKISGIVTDNAANMVKAFTMFPPSDVQDSDTDQEVSTDVVDLVDVSKELDYLPPDTSKLVSFCHKSTKATKVLEGHFKLQIANATRWNSQLKMMRSIL</sequence>
<dbReference type="SUPFAM" id="SSF140996">
    <property type="entry name" value="Hermes dimerisation domain"/>
    <property type="match status" value="1"/>
</dbReference>
<evidence type="ECO:0000256" key="5">
    <source>
        <dbReference type="ARBA" id="ARBA00023242"/>
    </source>
</evidence>
<dbReference type="Proteomes" id="UP001369086">
    <property type="component" value="Unassembled WGS sequence"/>
</dbReference>
<evidence type="ECO:0000256" key="1">
    <source>
        <dbReference type="ARBA" id="ARBA00004123"/>
    </source>
</evidence>
<reference evidence="6 7" key="1">
    <citation type="submission" date="2021-05" db="EMBL/GenBank/DDBJ databases">
        <authorList>
            <person name="Zahm M."/>
            <person name="Klopp C."/>
            <person name="Cabau C."/>
            <person name="Kuhl H."/>
            <person name="Suciu R."/>
            <person name="Ciorpac M."/>
            <person name="Holostenco D."/>
            <person name="Gessner J."/>
            <person name="Wuertz S."/>
            <person name="Hohne C."/>
            <person name="Stock M."/>
            <person name="Gislard M."/>
            <person name="Lluch J."/>
            <person name="Milhes M."/>
            <person name="Lampietro C."/>
            <person name="Lopez Roques C."/>
            <person name="Donnadieu C."/>
            <person name="Du K."/>
            <person name="Schartl M."/>
            <person name="Guiguen Y."/>
        </authorList>
    </citation>
    <scope>NUCLEOTIDE SEQUENCE [LARGE SCALE GENOMIC DNA]</scope>
    <source>
        <strain evidence="6">Hh-F2</strain>
        <tissue evidence="6">Blood</tissue>
    </source>
</reference>
<evidence type="ECO:0000256" key="2">
    <source>
        <dbReference type="ARBA" id="ARBA00022723"/>
    </source>
</evidence>
<evidence type="ECO:0000256" key="4">
    <source>
        <dbReference type="ARBA" id="ARBA00022833"/>
    </source>
</evidence>
<organism evidence="6 7">
    <name type="scientific">Huso huso</name>
    <name type="common">Beluga</name>
    <name type="synonym">Acipenser huso</name>
    <dbReference type="NCBI Taxonomy" id="61971"/>
    <lineage>
        <taxon>Eukaryota</taxon>
        <taxon>Metazoa</taxon>
        <taxon>Chordata</taxon>
        <taxon>Craniata</taxon>
        <taxon>Vertebrata</taxon>
        <taxon>Euteleostomi</taxon>
        <taxon>Actinopterygii</taxon>
        <taxon>Chondrostei</taxon>
        <taxon>Acipenseriformes</taxon>
        <taxon>Acipenseridae</taxon>
        <taxon>Huso</taxon>
    </lineage>
</organism>
<dbReference type="PANTHER" id="PTHR46481:SF10">
    <property type="entry name" value="ZINC FINGER BED DOMAIN-CONTAINING PROTEIN 39"/>
    <property type="match status" value="1"/>
</dbReference>
<evidence type="ECO:0000256" key="3">
    <source>
        <dbReference type="ARBA" id="ARBA00022771"/>
    </source>
</evidence>
<proteinExistence type="predicted"/>
<dbReference type="InterPro" id="IPR012337">
    <property type="entry name" value="RNaseH-like_sf"/>
</dbReference>
<dbReference type="EMBL" id="JAHFZB010000005">
    <property type="protein sequence ID" value="KAK6489575.1"/>
    <property type="molecule type" value="Genomic_DNA"/>
</dbReference>